<evidence type="ECO:0000313" key="1">
    <source>
        <dbReference type="EMBL" id="QFQ13027.1"/>
    </source>
</evidence>
<proteinExistence type="predicted"/>
<dbReference type="KEGG" id="alq:C7Y71_008335"/>
<sequence length="87" mass="10206">MTTFVLVTLKVQVFMSRQILDKIEYLVLLVSEFAARSRVSEAEAYRYLRKYGALALCSKHYNIMHTLSVEENIQTLRDYCQRRGGRL</sequence>
<dbReference type="InterPro" id="IPR024269">
    <property type="entry name" value="DUF3791"/>
</dbReference>
<gene>
    <name evidence="1" type="ORF">C7Y71_008335</name>
</gene>
<name>A0A5P8E829_9BACT</name>
<dbReference type="OrthoDB" id="9805037at2"/>
<organism evidence="1 2">
    <name type="scientific">Pseudoprevotella muciniphila</name>
    <dbReference type="NCBI Taxonomy" id="2133944"/>
    <lineage>
        <taxon>Bacteria</taxon>
        <taxon>Pseudomonadati</taxon>
        <taxon>Bacteroidota</taxon>
        <taxon>Bacteroidia</taxon>
        <taxon>Bacteroidales</taxon>
        <taxon>Prevotellaceae</taxon>
        <taxon>Pseudoprevotella</taxon>
    </lineage>
</organism>
<keyword evidence="2" id="KW-1185">Reference proteome</keyword>
<dbReference type="EMBL" id="CP033459">
    <property type="protein sequence ID" value="QFQ13027.1"/>
    <property type="molecule type" value="Genomic_DNA"/>
</dbReference>
<dbReference type="Pfam" id="PF12668">
    <property type="entry name" value="DUF3791"/>
    <property type="match status" value="1"/>
</dbReference>
<dbReference type="AlphaFoldDB" id="A0A5P8E829"/>
<reference evidence="1 2" key="1">
    <citation type="submission" date="2018-11" db="EMBL/GenBank/DDBJ databases">
        <authorList>
            <person name="Na S.W."/>
            <person name="Baik M."/>
        </authorList>
    </citation>
    <scope>NUCLEOTIDE SEQUENCE [LARGE SCALE GENOMIC DNA]</scope>
    <source>
        <strain evidence="1 2">E39</strain>
    </source>
</reference>
<dbReference type="Proteomes" id="UP000249375">
    <property type="component" value="Chromosome"/>
</dbReference>
<accession>A0A5P8E829</accession>
<evidence type="ECO:0000313" key="2">
    <source>
        <dbReference type="Proteomes" id="UP000249375"/>
    </source>
</evidence>
<protein>
    <submittedName>
        <fullName evidence="1">DUF3791 domain-containing protein</fullName>
    </submittedName>
</protein>